<comment type="caution">
    <text evidence="6">The sequence shown here is derived from an EMBL/GenBank/DDBJ whole genome shotgun (WGS) entry which is preliminary data.</text>
</comment>
<evidence type="ECO:0000256" key="2">
    <source>
        <dbReference type="ARBA" id="ARBA00022576"/>
    </source>
</evidence>
<dbReference type="InterPro" id="IPR050881">
    <property type="entry name" value="LL-DAP_aminotransferase"/>
</dbReference>
<dbReference type="PATRIC" id="fig|883161.3.peg.1691"/>
<evidence type="ECO:0000313" key="7">
    <source>
        <dbReference type="Proteomes" id="UP000014417"/>
    </source>
</evidence>
<dbReference type="EC" id="2.6.1.-" evidence="4"/>
<dbReference type="HOGENOM" id="CLU_017584_19_1_11"/>
<dbReference type="STRING" id="883161.HMPREF9306_01705"/>
<evidence type="ECO:0000256" key="1">
    <source>
        <dbReference type="ARBA" id="ARBA00001933"/>
    </source>
</evidence>
<dbReference type="GO" id="GO:0008483">
    <property type="term" value="F:transaminase activity"/>
    <property type="evidence" value="ECO:0007669"/>
    <property type="project" value="UniProtKB-KW"/>
</dbReference>
<dbReference type="Pfam" id="PF00155">
    <property type="entry name" value="Aminotran_1_2"/>
    <property type="match status" value="1"/>
</dbReference>
<gene>
    <name evidence="6" type="ORF">HMPREF9306_01705</name>
</gene>
<comment type="cofactor">
    <cofactor evidence="1 4">
        <name>pyridoxal 5'-phosphate</name>
        <dbReference type="ChEBI" id="CHEBI:597326"/>
    </cofactor>
</comment>
<dbReference type="InterPro" id="IPR004839">
    <property type="entry name" value="Aminotransferase_I/II_large"/>
</dbReference>
<dbReference type="OrthoDB" id="9813612at2"/>
<feature type="domain" description="Aminotransferase class I/classII large" evidence="5">
    <location>
        <begin position="29"/>
        <end position="362"/>
    </location>
</feature>
<dbReference type="Gene3D" id="3.40.640.10">
    <property type="entry name" value="Type I PLP-dependent aspartate aminotransferase-like (Major domain)"/>
    <property type="match status" value="1"/>
</dbReference>
<dbReference type="InterPro" id="IPR004838">
    <property type="entry name" value="NHTrfase_class1_PyrdxlP-BS"/>
</dbReference>
<evidence type="ECO:0000256" key="3">
    <source>
        <dbReference type="ARBA" id="ARBA00022679"/>
    </source>
</evidence>
<proteinExistence type="inferred from homology"/>
<dbReference type="PANTHER" id="PTHR42832:SF3">
    <property type="entry name" value="L-GLUTAMINE--4-(METHYLSULFANYL)-2-OXOBUTANOATE AMINOTRANSFERASE"/>
    <property type="match status" value="1"/>
</dbReference>
<dbReference type="PROSITE" id="PS00105">
    <property type="entry name" value="AA_TRANSFER_CLASS_1"/>
    <property type="match status" value="1"/>
</dbReference>
<dbReference type="PANTHER" id="PTHR42832">
    <property type="entry name" value="AMINO ACID AMINOTRANSFERASE"/>
    <property type="match status" value="1"/>
</dbReference>
<protein>
    <recommendedName>
        <fullName evidence="4">Aminotransferase</fullName>
        <ecNumber evidence="4">2.6.1.-</ecNumber>
    </recommendedName>
</protein>
<evidence type="ECO:0000256" key="4">
    <source>
        <dbReference type="RuleBase" id="RU000481"/>
    </source>
</evidence>
<evidence type="ECO:0000259" key="5">
    <source>
        <dbReference type="Pfam" id="PF00155"/>
    </source>
</evidence>
<dbReference type="InterPro" id="IPR015422">
    <property type="entry name" value="PyrdxlP-dep_Trfase_small"/>
</dbReference>
<dbReference type="InterPro" id="IPR015424">
    <property type="entry name" value="PyrdxlP-dep_Trfase"/>
</dbReference>
<dbReference type="EMBL" id="AGZR01000009">
    <property type="protein sequence ID" value="EPD32141.1"/>
    <property type="molecule type" value="Genomic_DNA"/>
</dbReference>
<dbReference type="InterPro" id="IPR015421">
    <property type="entry name" value="PyrdxlP-dep_Trfase_major"/>
</dbReference>
<name>S2VZ70_9ACTN</name>
<reference evidence="6 7" key="1">
    <citation type="submission" date="2013-04" db="EMBL/GenBank/DDBJ databases">
        <title>The Genome Sequence of Propionimicrobium lymphophilum ACS-093-V-SCH5.</title>
        <authorList>
            <consortium name="The Broad Institute Genomics Platform"/>
            <person name="Earl A."/>
            <person name="Ward D."/>
            <person name="Feldgarden M."/>
            <person name="Gevers D."/>
            <person name="Saerens B."/>
            <person name="Vaneechoutte M."/>
            <person name="Walker B."/>
            <person name="Young S."/>
            <person name="Zeng Q."/>
            <person name="Gargeya S."/>
            <person name="Fitzgerald M."/>
            <person name="Haas B."/>
            <person name="Abouelleil A."/>
            <person name="Allen A.W."/>
            <person name="Alvarado L."/>
            <person name="Arachchi H.M."/>
            <person name="Berlin A.M."/>
            <person name="Chapman S.B."/>
            <person name="Gainer-Dewar J."/>
            <person name="Goldberg J."/>
            <person name="Griggs A."/>
            <person name="Gujja S."/>
            <person name="Hansen M."/>
            <person name="Howarth C."/>
            <person name="Imamovic A."/>
            <person name="Ireland A."/>
            <person name="Larimer J."/>
            <person name="McCowan C."/>
            <person name="Murphy C."/>
            <person name="Pearson M."/>
            <person name="Poon T.W."/>
            <person name="Priest M."/>
            <person name="Roberts A."/>
            <person name="Saif S."/>
            <person name="Shea T."/>
            <person name="Sisk P."/>
            <person name="Sykes S."/>
            <person name="Wortman J."/>
            <person name="Nusbaum C."/>
            <person name="Birren B."/>
        </authorList>
    </citation>
    <scope>NUCLEOTIDE SEQUENCE [LARGE SCALE GENOMIC DNA]</scope>
    <source>
        <strain evidence="6 7">ACS-093-V-SCH5</strain>
    </source>
</reference>
<dbReference type="InterPro" id="IPR019880">
    <property type="entry name" value="OxyQ"/>
</dbReference>
<keyword evidence="7" id="KW-1185">Reference proteome</keyword>
<organism evidence="6 7">
    <name type="scientific">Propionimicrobium lymphophilum ACS-093-V-SCH5</name>
    <dbReference type="NCBI Taxonomy" id="883161"/>
    <lineage>
        <taxon>Bacteria</taxon>
        <taxon>Bacillati</taxon>
        <taxon>Actinomycetota</taxon>
        <taxon>Actinomycetes</taxon>
        <taxon>Propionibacteriales</taxon>
        <taxon>Propionibacteriaceae</taxon>
        <taxon>Propionimicrobium</taxon>
    </lineage>
</organism>
<keyword evidence="3 4" id="KW-0808">Transferase</keyword>
<comment type="similarity">
    <text evidence="4">Belongs to the class-I pyridoxal-phosphate-dependent aminotransferase family.</text>
</comment>
<dbReference type="NCBIfam" id="TIGR03539">
    <property type="entry name" value="DapC_actino"/>
    <property type="match status" value="1"/>
</dbReference>
<dbReference type="Proteomes" id="UP000014417">
    <property type="component" value="Unassembled WGS sequence"/>
</dbReference>
<keyword evidence="2 4" id="KW-0032">Aminotransferase</keyword>
<dbReference type="Gene3D" id="3.90.1150.10">
    <property type="entry name" value="Aspartate Aminotransferase, domain 1"/>
    <property type="match status" value="1"/>
</dbReference>
<sequence>MLLSETLPQFPWDTLSAAKAKAQSHPDGIVDLSIGTPADPVPQVVLDALADAGARWHGYPTVQGTPRLQEAITGYLSRRWNSVPLSEANVLPVMGTKELVAWLPIQAGVQPGQTVVIPEIAYPTYEVGALLAKAEVVRCDDPDNLSEAPSLIWLNTPANPHGAIASADLLRRWVAYARETGALLVSDECYGEFAWDAKSFSLLDPEINGGSLAGLLACFSLSKRSNMAGYRAGFVAGCPRIIKELLAIRKHAGAMVAGPVQEAMAAALDDDEHVSIQRDRYIRRRNKLSEALQNAGFQIDHSEGSLYLWVTRGIPARETVDWLAQRGILTAPGDFYNEPDPTHVRIGLTALDDRIEAACERLS</sequence>
<dbReference type="AlphaFoldDB" id="S2VZ70"/>
<accession>S2VZ70</accession>
<evidence type="ECO:0000313" key="6">
    <source>
        <dbReference type="EMBL" id="EPD32141.1"/>
    </source>
</evidence>
<dbReference type="SUPFAM" id="SSF53383">
    <property type="entry name" value="PLP-dependent transferases"/>
    <property type="match status" value="1"/>
</dbReference>
<dbReference type="CDD" id="cd00609">
    <property type="entry name" value="AAT_like"/>
    <property type="match status" value="1"/>
</dbReference>
<dbReference type="GO" id="GO:0030170">
    <property type="term" value="F:pyridoxal phosphate binding"/>
    <property type="evidence" value="ECO:0007669"/>
    <property type="project" value="InterPro"/>
</dbReference>